<keyword evidence="2" id="KW-1185">Reference proteome</keyword>
<sequence>MPNSGAWGTYVDGPSLTLDLEEGVQVLRLTFNGGSQDLASFQISRDADVNTASVLNMDMMNMVSDMSDGSFMEEELVAMSDDVSISGVQENDQGALM</sequence>
<evidence type="ECO:0000313" key="2">
    <source>
        <dbReference type="Proteomes" id="UP000289555"/>
    </source>
</evidence>
<reference evidence="2" key="1">
    <citation type="journal article" date="2019" name="Microbiol. Resour. Announc.">
        <title>Complete Genome Sequence of Halomonas olivaria, a Moderately Halophilic Bacterium Isolated from Olive Processing Effluents, Obtained by Nanopore Sequencing.</title>
        <authorList>
            <person name="Nagata S."/>
            <person name="Ii K.M."/>
            <person name="Tsukimi T."/>
            <person name="Miura M.C."/>
            <person name="Galipon J."/>
            <person name="Arakawa K."/>
        </authorList>
    </citation>
    <scope>NUCLEOTIDE SEQUENCE [LARGE SCALE GENOMIC DNA]</scope>
    <source>
        <strain evidence="2">TYRC17</strain>
    </source>
</reference>
<protein>
    <submittedName>
        <fullName evidence="1">Uncharacterized protein</fullName>
    </submittedName>
</protein>
<dbReference type="Gene3D" id="2.60.120.260">
    <property type="entry name" value="Galactose-binding domain-like"/>
    <property type="match status" value="1"/>
</dbReference>
<proteinExistence type="predicted"/>
<name>A0ABM7GCT3_9GAMM</name>
<accession>A0ABM7GCT3</accession>
<evidence type="ECO:0000313" key="1">
    <source>
        <dbReference type="EMBL" id="BBI48180.1"/>
    </source>
</evidence>
<organism evidence="1 2">
    <name type="scientific">Vreelandella olivaria</name>
    <dbReference type="NCBI Taxonomy" id="390919"/>
    <lineage>
        <taxon>Bacteria</taxon>
        <taxon>Pseudomonadati</taxon>
        <taxon>Pseudomonadota</taxon>
        <taxon>Gammaproteobacteria</taxon>
        <taxon>Oceanospirillales</taxon>
        <taxon>Halomonadaceae</taxon>
        <taxon>Vreelandella</taxon>
    </lineage>
</organism>
<dbReference type="EMBL" id="AP019416">
    <property type="protein sequence ID" value="BBI48180.1"/>
    <property type="molecule type" value="Genomic_DNA"/>
</dbReference>
<gene>
    <name evidence="1" type="ORF">HORIV_06010</name>
</gene>
<dbReference type="Proteomes" id="UP000289555">
    <property type="component" value="Chromosome"/>
</dbReference>